<feature type="transmembrane region" description="Helical" evidence="1">
    <location>
        <begin position="73"/>
        <end position="94"/>
    </location>
</feature>
<dbReference type="EMBL" id="QOWE01000024">
    <property type="protein sequence ID" value="RCR66846.1"/>
    <property type="molecule type" value="Genomic_DNA"/>
</dbReference>
<dbReference type="OrthoDB" id="1358136at2"/>
<proteinExistence type="predicted"/>
<comment type="caution">
    <text evidence="2">The sequence shown here is derived from an EMBL/GenBank/DDBJ whole genome shotgun (WGS) entry which is preliminary data.</text>
</comment>
<accession>A0A368JIH3</accession>
<dbReference type="RefSeq" id="WP_114408840.1">
    <property type="nucleotide sequence ID" value="NZ_QOWE01000024.1"/>
</dbReference>
<protein>
    <recommendedName>
        <fullName evidence="4">VanZ-like domain-containing protein</fullName>
    </recommendedName>
</protein>
<keyword evidence="1" id="KW-0812">Transmembrane</keyword>
<reference evidence="2 3" key="1">
    <citation type="submission" date="2018-07" db="EMBL/GenBank/DDBJ databases">
        <title>Genome analysis of Larkinella rosea.</title>
        <authorList>
            <person name="Zhou Z."/>
            <person name="Wang G."/>
        </authorList>
    </citation>
    <scope>NUCLEOTIDE SEQUENCE [LARGE SCALE GENOMIC DNA]</scope>
    <source>
        <strain evidence="3">zzj9</strain>
    </source>
</reference>
<evidence type="ECO:0000313" key="3">
    <source>
        <dbReference type="Proteomes" id="UP000253383"/>
    </source>
</evidence>
<name>A0A368JIH3_9BACT</name>
<evidence type="ECO:0008006" key="4">
    <source>
        <dbReference type="Google" id="ProtNLM"/>
    </source>
</evidence>
<dbReference type="AlphaFoldDB" id="A0A368JIH3"/>
<evidence type="ECO:0000313" key="2">
    <source>
        <dbReference type="EMBL" id="RCR66846.1"/>
    </source>
</evidence>
<feature type="transmembrane region" description="Helical" evidence="1">
    <location>
        <begin position="51"/>
        <end position="66"/>
    </location>
</feature>
<organism evidence="2 3">
    <name type="scientific">Larkinella punicea</name>
    <dbReference type="NCBI Taxonomy" id="2315727"/>
    <lineage>
        <taxon>Bacteria</taxon>
        <taxon>Pseudomonadati</taxon>
        <taxon>Bacteroidota</taxon>
        <taxon>Cytophagia</taxon>
        <taxon>Cytophagales</taxon>
        <taxon>Spirosomataceae</taxon>
        <taxon>Larkinella</taxon>
    </lineage>
</organism>
<dbReference type="Proteomes" id="UP000253383">
    <property type="component" value="Unassembled WGS sequence"/>
</dbReference>
<feature type="transmembrane region" description="Helical" evidence="1">
    <location>
        <begin position="106"/>
        <end position="124"/>
    </location>
</feature>
<keyword evidence="1" id="KW-0472">Membrane</keyword>
<keyword evidence="1" id="KW-1133">Transmembrane helix</keyword>
<gene>
    <name evidence="2" type="ORF">DUE52_25180</name>
</gene>
<keyword evidence="3" id="KW-1185">Reference proteome</keyword>
<sequence>MRVVFLLVALGIALVFYLSWVPNPDMALVWFVPDWIANWTDARANGDLRTAVPFVFLGLITGVWLFRLRKSAVWWLVTLVGLTGIAAIAEAGQIAMPHRHFSWADIGWGGIGSLLGLLVAYGGMQTLKWLKVSL</sequence>
<evidence type="ECO:0000256" key="1">
    <source>
        <dbReference type="SAM" id="Phobius"/>
    </source>
</evidence>